<dbReference type="InterPro" id="IPR019493">
    <property type="entry name" value="Bacteriocin_IIb_lactacin-rel"/>
</dbReference>
<dbReference type="InterPro" id="IPR010133">
    <property type="entry name" value="Bacteriocin_signal_seq"/>
</dbReference>
<dbReference type="Pfam" id="PF10439">
    <property type="entry name" value="Bacteriocin_IIc"/>
    <property type="match status" value="1"/>
</dbReference>
<gene>
    <name evidence="1" type="ORF">CAC02_09695</name>
</gene>
<dbReference type="EMBL" id="NETH01000062">
    <property type="protein sequence ID" value="RCW16236.1"/>
    <property type="molecule type" value="Genomic_DNA"/>
</dbReference>
<feature type="non-terminal residue" evidence="1">
    <location>
        <position position="42"/>
    </location>
</feature>
<comment type="caution">
    <text evidence="1">The sequence shown here is derived from an EMBL/GenBank/DDBJ whole genome shotgun (WGS) entry which is preliminary data.</text>
</comment>
<name>A0A368UB46_9STRE</name>
<evidence type="ECO:0000313" key="2">
    <source>
        <dbReference type="Proteomes" id="UP000253215"/>
    </source>
</evidence>
<dbReference type="GO" id="GO:0042742">
    <property type="term" value="P:defense response to bacterium"/>
    <property type="evidence" value="ECO:0007669"/>
    <property type="project" value="InterPro"/>
</dbReference>
<accession>A0A368UB46</accession>
<evidence type="ECO:0000313" key="1">
    <source>
        <dbReference type="EMBL" id="RCW16236.1"/>
    </source>
</evidence>
<protein>
    <submittedName>
        <fullName evidence="1">ComC/BlpC family peptide pheromone/bacteriocin</fullName>
    </submittedName>
</protein>
<proteinExistence type="predicted"/>
<organism evidence="1 2">
    <name type="scientific">Streptococcus gallolyticus</name>
    <dbReference type="NCBI Taxonomy" id="315405"/>
    <lineage>
        <taxon>Bacteria</taxon>
        <taxon>Bacillati</taxon>
        <taxon>Bacillota</taxon>
        <taxon>Bacilli</taxon>
        <taxon>Lactobacillales</taxon>
        <taxon>Streptococcaceae</taxon>
        <taxon>Streptococcus</taxon>
    </lineage>
</organism>
<dbReference type="Proteomes" id="UP000253215">
    <property type="component" value="Unassembled WGS sequence"/>
</dbReference>
<reference evidence="1 2" key="1">
    <citation type="journal article" date="2018" name="Sci. Rep.">
        <title>Network-guided genomic and metagenomic analysis of the faecal microbiota of the critically endangered kakapo.</title>
        <authorList>
            <person name="Waite D.W."/>
            <person name="Dsouza M."/>
            <person name="Sekiguchi Y."/>
            <person name="Hugenholtz P."/>
            <person name="Taylor M.W."/>
        </authorList>
    </citation>
    <scope>NUCLEOTIDE SEQUENCE [LARGE SCALE GENOMIC DNA]</scope>
    <source>
        <strain evidence="1 2">BI02</strain>
    </source>
</reference>
<sequence length="42" mass="4412">MNTQTFEQFDVMTDAELATIEGGKSKEGRNMGCILGTAGMAG</sequence>
<dbReference type="AlphaFoldDB" id="A0A368UB46"/>
<dbReference type="NCBIfam" id="TIGR01847">
    <property type="entry name" value="bacteriocin_sig"/>
    <property type="match status" value="1"/>
</dbReference>